<feature type="domain" description="EAL" evidence="1">
    <location>
        <begin position="2"/>
        <end position="252"/>
    </location>
</feature>
<sequence length="254" mass="28797">MEKSTEFIVNRVMKNNFSLAFESLLQPIFDTSSFKCVGTEMLIRGVHRRNLIAPNLFINRLEENGGIVSLGEHVIEMAFSYMAEVITPHNAAYPLHLNLSPVQFNDEGFAGRVCALATRLAVPVGRIVFEITDNDISLDDTGRDNALRLREAGFLMAWDNIHGVNQLQDRLTLLSVEFIKLDRACFKASCTDETLNIVRCAQDHEVDVIAEGVETFSQMQMLFNNNVRMAQGFLFSRPLDRDSFRRKYLLMVDA</sequence>
<gene>
    <name evidence="2" type="ORF">KC222_11055</name>
</gene>
<organism evidence="2 3">
    <name type="scientific">Cedecea davisae</name>
    <dbReference type="NCBI Taxonomy" id="158484"/>
    <lineage>
        <taxon>Bacteria</taxon>
        <taxon>Pseudomonadati</taxon>
        <taxon>Pseudomonadota</taxon>
        <taxon>Gammaproteobacteria</taxon>
        <taxon>Enterobacterales</taxon>
        <taxon>Enterobacteriaceae</taxon>
        <taxon>Cedecea</taxon>
    </lineage>
</organism>
<evidence type="ECO:0000313" key="3">
    <source>
        <dbReference type="Proteomes" id="UP000686327"/>
    </source>
</evidence>
<evidence type="ECO:0000259" key="1">
    <source>
        <dbReference type="PROSITE" id="PS50883"/>
    </source>
</evidence>
<accession>A0ABS6DH71</accession>
<proteinExistence type="predicted"/>
<protein>
    <submittedName>
        <fullName evidence="2">EAL domain-containing protein</fullName>
    </submittedName>
</protein>
<name>A0ABS6DH71_9ENTR</name>
<dbReference type="PANTHER" id="PTHR33121:SF70">
    <property type="entry name" value="SIGNALING PROTEIN YKOW"/>
    <property type="match status" value="1"/>
</dbReference>
<dbReference type="EMBL" id="JAGRYU010000019">
    <property type="protein sequence ID" value="MBU4682552.1"/>
    <property type="molecule type" value="Genomic_DNA"/>
</dbReference>
<comment type="caution">
    <text evidence="2">The sequence shown here is derived from an EMBL/GenBank/DDBJ whole genome shotgun (WGS) entry which is preliminary data.</text>
</comment>
<reference evidence="3" key="1">
    <citation type="submission" date="2023-07" db="EMBL/GenBank/DDBJ databases">
        <title>Cedecea davisae an AmpC producer and its therapeutic implications.</title>
        <authorList>
            <person name="Notter J."/>
        </authorList>
    </citation>
    <scope>NUCLEOTIDE SEQUENCE [LARGE SCALE GENOMIC DNA]</scope>
    <source>
        <strain evidence="3">1</strain>
    </source>
</reference>
<dbReference type="PROSITE" id="PS50883">
    <property type="entry name" value="EAL"/>
    <property type="match status" value="1"/>
</dbReference>
<dbReference type="InterPro" id="IPR050706">
    <property type="entry name" value="Cyclic-di-GMP_PDE-like"/>
</dbReference>
<dbReference type="InterPro" id="IPR001633">
    <property type="entry name" value="EAL_dom"/>
</dbReference>
<evidence type="ECO:0000313" key="2">
    <source>
        <dbReference type="EMBL" id="MBU4682552.1"/>
    </source>
</evidence>
<dbReference type="PANTHER" id="PTHR33121">
    <property type="entry name" value="CYCLIC DI-GMP PHOSPHODIESTERASE PDEF"/>
    <property type="match status" value="1"/>
</dbReference>
<keyword evidence="3" id="KW-1185">Reference proteome</keyword>
<dbReference type="RefSeq" id="WP_216375775.1">
    <property type="nucleotide sequence ID" value="NZ_JAGRYT010000022.1"/>
</dbReference>
<dbReference type="SMART" id="SM00052">
    <property type="entry name" value="EAL"/>
    <property type="match status" value="1"/>
</dbReference>
<dbReference type="Proteomes" id="UP000686327">
    <property type="component" value="Unassembled WGS sequence"/>
</dbReference>
<dbReference type="CDD" id="cd01948">
    <property type="entry name" value="EAL"/>
    <property type="match status" value="1"/>
</dbReference>
<dbReference type="Pfam" id="PF00563">
    <property type="entry name" value="EAL"/>
    <property type="match status" value="1"/>
</dbReference>